<dbReference type="Proteomes" id="UP000252706">
    <property type="component" value="Unassembled WGS sequence"/>
</dbReference>
<accession>A0A366X0V0</accession>
<evidence type="ECO:0000313" key="2">
    <source>
        <dbReference type="Proteomes" id="UP000252706"/>
    </source>
</evidence>
<protein>
    <submittedName>
        <fullName evidence="1">Uncharacterized protein</fullName>
    </submittedName>
</protein>
<dbReference type="AlphaFoldDB" id="A0A366X0V0"/>
<sequence>MPQFEGLAGGLGGPVISRAQRWTRWVWEGRGWHGPHLRFASGAHASARRDKRFGGLFEAGTGGACRIGGFTSKRGLCWIASWGVARRARPAPELRLGGANRSARWQRLWQSV</sequence>
<dbReference type="EMBL" id="QOCE01000020">
    <property type="protein sequence ID" value="RBW57368.1"/>
    <property type="molecule type" value="Genomic_DNA"/>
</dbReference>
<gene>
    <name evidence="1" type="ORF">DS909_08335</name>
</gene>
<reference evidence="1 2" key="1">
    <citation type="submission" date="2018-07" db="EMBL/GenBank/DDBJ databases">
        <title>Modular assembly of carbohydrate-degrading microbial communities in the ocean.</title>
        <authorList>
            <person name="Enke T.N."/>
            <person name="Datta M.S."/>
            <person name="Schwartzman J.A."/>
            <person name="Cermak N."/>
            <person name="Schmitz D.A."/>
            <person name="Barrere J."/>
            <person name="Cordero O.X."/>
        </authorList>
    </citation>
    <scope>NUCLEOTIDE SEQUENCE [LARGE SCALE GENOMIC DNA]</scope>
    <source>
        <strain evidence="1 2">C3M10</strain>
    </source>
</reference>
<comment type="caution">
    <text evidence="1">The sequence shown here is derived from an EMBL/GenBank/DDBJ whole genome shotgun (WGS) entry which is preliminary data.</text>
</comment>
<evidence type="ECO:0000313" key="1">
    <source>
        <dbReference type="EMBL" id="RBW57368.1"/>
    </source>
</evidence>
<organism evidence="1 2">
    <name type="scientific">Phaeobacter gallaeciensis</name>
    <dbReference type="NCBI Taxonomy" id="60890"/>
    <lineage>
        <taxon>Bacteria</taxon>
        <taxon>Pseudomonadati</taxon>
        <taxon>Pseudomonadota</taxon>
        <taxon>Alphaproteobacteria</taxon>
        <taxon>Rhodobacterales</taxon>
        <taxon>Roseobacteraceae</taxon>
        <taxon>Phaeobacter</taxon>
    </lineage>
</organism>
<proteinExistence type="predicted"/>
<name>A0A366X0V0_9RHOB</name>